<keyword evidence="2" id="KW-0732">Signal</keyword>
<feature type="compositionally biased region" description="Polar residues" evidence="1">
    <location>
        <begin position="107"/>
        <end position="117"/>
    </location>
</feature>
<organism evidence="3 4">
    <name type="scientific">Dovyalis caffra</name>
    <dbReference type="NCBI Taxonomy" id="77055"/>
    <lineage>
        <taxon>Eukaryota</taxon>
        <taxon>Viridiplantae</taxon>
        <taxon>Streptophyta</taxon>
        <taxon>Embryophyta</taxon>
        <taxon>Tracheophyta</taxon>
        <taxon>Spermatophyta</taxon>
        <taxon>Magnoliopsida</taxon>
        <taxon>eudicotyledons</taxon>
        <taxon>Gunneridae</taxon>
        <taxon>Pentapetalae</taxon>
        <taxon>rosids</taxon>
        <taxon>fabids</taxon>
        <taxon>Malpighiales</taxon>
        <taxon>Salicaceae</taxon>
        <taxon>Flacourtieae</taxon>
        <taxon>Dovyalis</taxon>
    </lineage>
</organism>
<name>A0AAV1QT63_9ROSI</name>
<proteinExistence type="predicted"/>
<evidence type="ECO:0000256" key="1">
    <source>
        <dbReference type="SAM" id="MobiDB-lite"/>
    </source>
</evidence>
<evidence type="ECO:0000256" key="2">
    <source>
        <dbReference type="SAM" id="SignalP"/>
    </source>
</evidence>
<feature type="region of interest" description="Disordered" evidence="1">
    <location>
        <begin position="92"/>
        <end position="195"/>
    </location>
</feature>
<keyword evidence="4" id="KW-1185">Reference proteome</keyword>
<feature type="chain" id="PRO_5043729563" evidence="2">
    <location>
        <begin position="20"/>
        <end position="223"/>
    </location>
</feature>
<comment type="caution">
    <text evidence="3">The sequence shown here is derived from an EMBL/GenBank/DDBJ whole genome shotgun (WGS) entry which is preliminary data.</text>
</comment>
<dbReference type="PANTHER" id="PTHR34947:SF4">
    <property type="entry name" value="TRANSMEMBRANE PROTEIN"/>
    <property type="match status" value="1"/>
</dbReference>
<reference evidence="3 4" key="1">
    <citation type="submission" date="2024-01" db="EMBL/GenBank/DDBJ databases">
        <authorList>
            <person name="Waweru B."/>
        </authorList>
    </citation>
    <scope>NUCLEOTIDE SEQUENCE [LARGE SCALE GENOMIC DNA]</scope>
</reference>
<sequence length="223" mass="25119">MVWWIITKLLFLPCWKVDSDGFSFSSLVDPHRFRKFHVMPFAGFSLVPKPFVFYINTGGFSVFSHCLERKYMFLICNGILAILAKSSVSSSSTSASDDQSNLEDEGQLSSTVPNLSPTKAEPTHVDQEVPAVASLEPLQDKEMQAAAAEEEEKEATSSQDMMIAEEEEFREEKGGSLVKQEEEEGEGDEELASTEELNRRIEEFIRKMKEEIRIEAQQPLIAV</sequence>
<accession>A0AAV1QT63</accession>
<gene>
    <name evidence="3" type="ORF">DCAF_LOCUS927</name>
</gene>
<feature type="compositionally biased region" description="Acidic residues" evidence="1">
    <location>
        <begin position="181"/>
        <end position="193"/>
    </location>
</feature>
<evidence type="ECO:0000313" key="3">
    <source>
        <dbReference type="EMBL" id="CAK7323304.1"/>
    </source>
</evidence>
<dbReference type="Proteomes" id="UP001314170">
    <property type="component" value="Unassembled WGS sequence"/>
</dbReference>
<dbReference type="EMBL" id="CAWUPB010000079">
    <property type="protein sequence ID" value="CAK7323304.1"/>
    <property type="molecule type" value="Genomic_DNA"/>
</dbReference>
<dbReference type="PANTHER" id="PTHR34947">
    <property type="entry name" value="TRANSMEMBRANE PROTEIN"/>
    <property type="match status" value="1"/>
</dbReference>
<evidence type="ECO:0000313" key="4">
    <source>
        <dbReference type="Proteomes" id="UP001314170"/>
    </source>
</evidence>
<dbReference type="AlphaFoldDB" id="A0AAV1QT63"/>
<protein>
    <submittedName>
        <fullName evidence="3">Uncharacterized protein</fullName>
    </submittedName>
</protein>
<feature type="signal peptide" evidence="2">
    <location>
        <begin position="1"/>
        <end position="19"/>
    </location>
</feature>